<dbReference type="InterPro" id="IPR024711">
    <property type="entry name" value="Catalase_clade1/3"/>
</dbReference>
<dbReference type="Gene3D" id="2.40.180.10">
    <property type="entry name" value="Catalase core domain"/>
    <property type="match status" value="1"/>
</dbReference>
<comment type="cofactor">
    <cofactor evidence="1 12">
        <name>heme</name>
        <dbReference type="ChEBI" id="CHEBI:30413"/>
    </cofactor>
</comment>
<evidence type="ECO:0000256" key="13">
    <source>
        <dbReference type="SAM" id="MobiDB-lite"/>
    </source>
</evidence>
<dbReference type="PRINTS" id="PR00067">
    <property type="entry name" value="CATALASE"/>
</dbReference>
<dbReference type="Pfam" id="PF06628">
    <property type="entry name" value="Catalase-rel"/>
    <property type="match status" value="1"/>
</dbReference>
<dbReference type="GO" id="GO:0042744">
    <property type="term" value="P:hydrogen peroxide catabolic process"/>
    <property type="evidence" value="ECO:0007669"/>
    <property type="project" value="UniProtKB-KW"/>
</dbReference>
<proteinExistence type="inferred from homology"/>
<evidence type="ECO:0000256" key="5">
    <source>
        <dbReference type="ARBA" id="ARBA00022617"/>
    </source>
</evidence>
<dbReference type="GO" id="GO:0020037">
    <property type="term" value="F:heme binding"/>
    <property type="evidence" value="ECO:0007669"/>
    <property type="project" value="InterPro"/>
</dbReference>
<keyword evidence="9" id="KW-0376">Hydrogen peroxide</keyword>
<evidence type="ECO:0000256" key="10">
    <source>
        <dbReference type="ARBA" id="ARBA00049254"/>
    </source>
</evidence>
<dbReference type="PANTHER" id="PTHR11465:SF9">
    <property type="entry name" value="CATALASE"/>
    <property type="match status" value="1"/>
</dbReference>
<protein>
    <recommendedName>
        <fullName evidence="3">catalase</fullName>
        <ecNumber evidence="3">1.11.1.6</ecNumber>
    </recommendedName>
</protein>
<name>A0A1S1NYW5_9GAMM</name>
<dbReference type="KEGG" id="kuy:FY550_06055"/>
<keyword evidence="5 12" id="KW-0349">Heme</keyword>
<accession>A0A1S1NYW5</accession>
<keyword evidence="8 12" id="KW-0408">Iron</keyword>
<dbReference type="EC" id="1.11.1.6" evidence="3"/>
<feature type="active site" evidence="11">
    <location>
        <position position="56"/>
    </location>
</feature>
<dbReference type="GO" id="GO:0004096">
    <property type="term" value="F:catalase activity"/>
    <property type="evidence" value="ECO:0007669"/>
    <property type="project" value="UniProtKB-EC"/>
</dbReference>
<evidence type="ECO:0000259" key="14">
    <source>
        <dbReference type="SMART" id="SM01060"/>
    </source>
</evidence>
<evidence type="ECO:0000256" key="4">
    <source>
        <dbReference type="ARBA" id="ARBA00022559"/>
    </source>
</evidence>
<dbReference type="GO" id="GO:0046872">
    <property type="term" value="F:metal ion binding"/>
    <property type="evidence" value="ECO:0007669"/>
    <property type="project" value="UniProtKB-KW"/>
</dbReference>
<dbReference type="GO" id="GO:0042542">
    <property type="term" value="P:response to hydrogen peroxide"/>
    <property type="evidence" value="ECO:0007669"/>
    <property type="project" value="TreeGrafter"/>
</dbReference>
<dbReference type="PROSITE" id="PS00438">
    <property type="entry name" value="CATALASE_2"/>
    <property type="match status" value="1"/>
</dbReference>
<dbReference type="Pfam" id="PF00199">
    <property type="entry name" value="Catalase"/>
    <property type="match status" value="1"/>
</dbReference>
<feature type="active site" evidence="11">
    <location>
        <position position="129"/>
    </location>
</feature>
<evidence type="ECO:0000256" key="12">
    <source>
        <dbReference type="PIRSR" id="PIRSR038928-2"/>
    </source>
</evidence>
<dbReference type="InterPro" id="IPR011614">
    <property type="entry name" value="Catalase_core"/>
</dbReference>
<keyword evidence="16" id="KW-1185">Reference proteome</keyword>
<dbReference type="InterPro" id="IPR020835">
    <property type="entry name" value="Catalase_sf"/>
</dbReference>
<evidence type="ECO:0000256" key="11">
    <source>
        <dbReference type="PIRSR" id="PIRSR038928-1"/>
    </source>
</evidence>
<dbReference type="RefSeq" id="WP_070976664.1">
    <property type="nucleotide sequence ID" value="NZ_CP043420.1"/>
</dbReference>
<feature type="domain" description="Catalase core" evidence="14">
    <location>
        <begin position="9"/>
        <end position="393"/>
    </location>
</feature>
<dbReference type="SMART" id="SM01060">
    <property type="entry name" value="Catalase"/>
    <property type="match status" value="1"/>
</dbReference>
<dbReference type="EMBL" id="CP043420">
    <property type="protein sequence ID" value="QEL10730.1"/>
    <property type="molecule type" value="Genomic_DNA"/>
</dbReference>
<dbReference type="OrthoDB" id="9761719at2"/>
<evidence type="ECO:0000256" key="3">
    <source>
        <dbReference type="ARBA" id="ARBA00012314"/>
    </source>
</evidence>
<evidence type="ECO:0000256" key="9">
    <source>
        <dbReference type="ARBA" id="ARBA00023324"/>
    </source>
</evidence>
<feature type="region of interest" description="Disordered" evidence="13">
    <location>
        <begin position="1"/>
        <end position="23"/>
    </location>
</feature>
<dbReference type="PROSITE" id="PS51402">
    <property type="entry name" value="CATALASE_3"/>
    <property type="match status" value="1"/>
</dbReference>
<feature type="compositionally biased region" description="Polar residues" evidence="13">
    <location>
        <begin position="1"/>
        <end position="12"/>
    </location>
</feature>
<evidence type="ECO:0000256" key="2">
    <source>
        <dbReference type="ARBA" id="ARBA00005329"/>
    </source>
</evidence>
<keyword evidence="7 15" id="KW-0560">Oxidoreductase</keyword>
<dbReference type="STRING" id="657387.BH688_02285"/>
<sequence>MSDSISRYTTANGAPVPHDDISVTAGERGPLTFDNWRLFEKLAHFNREQIPERVVHARGSAAFGTFRLTRDLSDLTIADFLRGVGRETPVVARFSTVAGGQDSADNLRDVRGFSLKFYTEEGNWDMVGNNTPVFFIREPSKFPDFIHTQKKDPRSNLVNWQNRWEFWANHPQSFHQVTILLSDRGIPYSYRHMNGYSSHTLSLYNAQGERAWVKWHFKTNQGIRNLTDEQAETVGTDHHQRDLFRSIEQGDFPSWTVKLQVMTEEQARHYHINPFDLTKVWPHADFPLMEIGQLELNRNPDNYFAQVEQLAFSPSNFVPGISGSPDRVLQSRLWSYADAHRYRLTVNYQQIEVNRPRCPVSNYQRDGLMAAAAPLGEAREGGQYASTNFYPNDRAVEGAPVPDAMVAEPPMPLEQDAWVGYHDNRDEDNFSQAGELYRLFDESQRERLARVFATTLQDVTASVCQRVIAQCYAADSDYGRRVEQAWRTGADESDAAEQTLNNF</sequence>
<dbReference type="AlphaFoldDB" id="A0A1S1NYW5"/>
<evidence type="ECO:0000313" key="15">
    <source>
        <dbReference type="EMBL" id="QEL10730.1"/>
    </source>
</evidence>
<comment type="similarity">
    <text evidence="2">Belongs to the catalase family.</text>
</comment>
<evidence type="ECO:0000313" key="16">
    <source>
        <dbReference type="Proteomes" id="UP000322553"/>
    </source>
</evidence>
<dbReference type="PIRSF" id="PIRSF038928">
    <property type="entry name" value="Catalase_clade1-3"/>
    <property type="match status" value="1"/>
</dbReference>
<dbReference type="GO" id="GO:0005737">
    <property type="term" value="C:cytoplasm"/>
    <property type="evidence" value="ECO:0007669"/>
    <property type="project" value="TreeGrafter"/>
</dbReference>
<evidence type="ECO:0000256" key="1">
    <source>
        <dbReference type="ARBA" id="ARBA00001971"/>
    </source>
</evidence>
<dbReference type="InterPro" id="IPR018028">
    <property type="entry name" value="Catalase"/>
</dbReference>
<dbReference type="InterPro" id="IPR024708">
    <property type="entry name" value="Catalase_AS"/>
</dbReference>
<dbReference type="FunFam" id="2.40.180.10:FF:000001">
    <property type="entry name" value="Catalase"/>
    <property type="match status" value="1"/>
</dbReference>
<comment type="catalytic activity">
    <reaction evidence="10">
        <text>2 H2O2 = O2 + 2 H2O</text>
        <dbReference type="Rhea" id="RHEA:20309"/>
        <dbReference type="ChEBI" id="CHEBI:15377"/>
        <dbReference type="ChEBI" id="CHEBI:15379"/>
        <dbReference type="ChEBI" id="CHEBI:16240"/>
        <dbReference type="EC" id="1.11.1.6"/>
    </reaction>
</comment>
<evidence type="ECO:0000256" key="8">
    <source>
        <dbReference type="ARBA" id="ARBA00023004"/>
    </source>
</evidence>
<keyword evidence="6 12" id="KW-0479">Metal-binding</keyword>
<dbReference type="SUPFAM" id="SSF56634">
    <property type="entry name" value="Heme-dependent catalase-like"/>
    <property type="match status" value="1"/>
</dbReference>
<dbReference type="PANTHER" id="PTHR11465">
    <property type="entry name" value="CATALASE"/>
    <property type="match status" value="1"/>
</dbReference>
<dbReference type="InterPro" id="IPR010582">
    <property type="entry name" value="Catalase_immune_responsive"/>
</dbReference>
<dbReference type="Proteomes" id="UP000322553">
    <property type="component" value="Chromosome"/>
</dbReference>
<keyword evidence="4 15" id="KW-0575">Peroxidase</keyword>
<reference evidence="15 16" key="1">
    <citation type="submission" date="2019-08" db="EMBL/GenBank/DDBJ databases">
        <title>Complete genome sequence of Kushneria sp. YCWA18, a halophilic phosphate-solubilizing bacterium isolated from Daqiao saltern in China.</title>
        <authorList>
            <person name="Du G.-X."/>
            <person name="Qu L.-Y."/>
        </authorList>
    </citation>
    <scope>NUCLEOTIDE SEQUENCE [LARGE SCALE GENOMIC DNA]</scope>
    <source>
        <strain evidence="15 16">YCWA18</strain>
    </source>
</reference>
<feature type="binding site" description="axial binding residue" evidence="12">
    <location>
        <position position="336"/>
    </location>
    <ligand>
        <name>heme</name>
        <dbReference type="ChEBI" id="CHEBI:30413"/>
    </ligand>
    <ligandPart>
        <name>Fe</name>
        <dbReference type="ChEBI" id="CHEBI:18248"/>
    </ligandPart>
</feature>
<evidence type="ECO:0000256" key="6">
    <source>
        <dbReference type="ARBA" id="ARBA00022723"/>
    </source>
</evidence>
<gene>
    <name evidence="15" type="ORF">FY550_06055</name>
</gene>
<organism evidence="15 16">
    <name type="scientific">Kushneria phosphatilytica</name>
    <dbReference type="NCBI Taxonomy" id="657387"/>
    <lineage>
        <taxon>Bacteria</taxon>
        <taxon>Pseudomonadati</taxon>
        <taxon>Pseudomonadota</taxon>
        <taxon>Gammaproteobacteria</taxon>
        <taxon>Oceanospirillales</taxon>
        <taxon>Halomonadaceae</taxon>
        <taxon>Kushneria</taxon>
    </lineage>
</organism>
<evidence type="ECO:0000256" key="7">
    <source>
        <dbReference type="ARBA" id="ARBA00023002"/>
    </source>
</evidence>